<keyword evidence="2" id="KW-1185">Reference proteome</keyword>
<sequence length="63" mass="7085">MPRTTAKDVMDMVLVTQYFDAMKEIGISSKSSAIFVLHGPRAVKDFAWLIFEGLLQTESVVHK</sequence>
<reference evidence="1" key="1">
    <citation type="submission" date="2020-07" db="EMBL/GenBank/DDBJ databases">
        <title>Ethylene signaling mediates host invasion by parasitic plants.</title>
        <authorList>
            <person name="Yoshida S."/>
        </authorList>
    </citation>
    <scope>NUCLEOTIDE SEQUENCE</scope>
    <source>
        <strain evidence="1">Okayama</strain>
    </source>
</reference>
<proteinExistence type="predicted"/>
<name>A0A830C5B6_9LAMI</name>
<dbReference type="GO" id="GO:0005739">
    <property type="term" value="C:mitochondrion"/>
    <property type="evidence" value="ECO:0007669"/>
    <property type="project" value="TreeGrafter"/>
</dbReference>
<evidence type="ECO:0000313" key="1">
    <source>
        <dbReference type="EMBL" id="GFP94820.1"/>
    </source>
</evidence>
<organism evidence="1 2">
    <name type="scientific">Phtheirospermum japonicum</name>
    <dbReference type="NCBI Taxonomy" id="374723"/>
    <lineage>
        <taxon>Eukaryota</taxon>
        <taxon>Viridiplantae</taxon>
        <taxon>Streptophyta</taxon>
        <taxon>Embryophyta</taxon>
        <taxon>Tracheophyta</taxon>
        <taxon>Spermatophyta</taxon>
        <taxon>Magnoliopsida</taxon>
        <taxon>eudicotyledons</taxon>
        <taxon>Gunneridae</taxon>
        <taxon>Pentapetalae</taxon>
        <taxon>asterids</taxon>
        <taxon>lamiids</taxon>
        <taxon>Lamiales</taxon>
        <taxon>Orobanchaceae</taxon>
        <taxon>Orobanchaceae incertae sedis</taxon>
        <taxon>Phtheirospermum</taxon>
    </lineage>
</organism>
<dbReference type="EMBL" id="BMAC01000366">
    <property type="protein sequence ID" value="GFP94820.1"/>
    <property type="molecule type" value="Genomic_DNA"/>
</dbReference>
<comment type="caution">
    <text evidence="1">The sequence shown here is derived from an EMBL/GenBank/DDBJ whole genome shotgun (WGS) entry which is preliminary data.</text>
</comment>
<protein>
    <submittedName>
        <fullName evidence="1">Hypersensitive-induced response protein 1</fullName>
    </submittedName>
</protein>
<dbReference type="AlphaFoldDB" id="A0A830C5B6"/>
<evidence type="ECO:0000313" key="2">
    <source>
        <dbReference type="Proteomes" id="UP000653305"/>
    </source>
</evidence>
<dbReference type="PANTHER" id="PTHR43327:SF31">
    <property type="entry name" value="HYPERSENSITIVE-INDUCED RESPONSE PROTEIN 2"/>
    <property type="match status" value="1"/>
</dbReference>
<dbReference type="InterPro" id="IPR050710">
    <property type="entry name" value="Band7/mec-2_domain"/>
</dbReference>
<dbReference type="OrthoDB" id="1689270at2759"/>
<gene>
    <name evidence="1" type="ORF">PHJA_001626400</name>
</gene>
<accession>A0A830C5B6</accession>
<dbReference type="Proteomes" id="UP000653305">
    <property type="component" value="Unassembled WGS sequence"/>
</dbReference>
<dbReference type="PANTHER" id="PTHR43327">
    <property type="entry name" value="STOMATIN-LIKE PROTEIN 2, MITOCHONDRIAL"/>
    <property type="match status" value="1"/>
</dbReference>